<evidence type="ECO:0000313" key="9">
    <source>
        <dbReference type="Proteomes" id="UP000515913"/>
    </source>
</evidence>
<evidence type="ECO:0000256" key="5">
    <source>
        <dbReference type="ARBA" id="ARBA00023004"/>
    </source>
</evidence>
<evidence type="ECO:0000313" key="8">
    <source>
        <dbReference type="EMBL" id="QNM15872.1"/>
    </source>
</evidence>
<dbReference type="KEGG" id="fho:H9Q81_03285"/>
<dbReference type="SFLD" id="SFLDG01091">
    <property type="entry name" value="uncharacterized_CHP01210-like"/>
    <property type="match status" value="1"/>
</dbReference>
<dbReference type="AlphaFoldDB" id="A0A7G9GYJ0"/>
<evidence type="ECO:0000256" key="1">
    <source>
        <dbReference type="ARBA" id="ARBA00001966"/>
    </source>
</evidence>
<keyword evidence="4" id="KW-0479">Metal-binding</keyword>
<evidence type="ECO:0000259" key="7">
    <source>
        <dbReference type="PROSITE" id="PS51918"/>
    </source>
</evidence>
<dbReference type="Pfam" id="PF16199">
    <property type="entry name" value="Radical_SAM_C"/>
    <property type="match status" value="1"/>
</dbReference>
<keyword evidence="2" id="KW-0004">4Fe-4S</keyword>
<dbReference type="CDD" id="cd01335">
    <property type="entry name" value="Radical_SAM"/>
    <property type="match status" value="1"/>
</dbReference>
<dbReference type="PROSITE" id="PS51918">
    <property type="entry name" value="RADICAL_SAM"/>
    <property type="match status" value="1"/>
</dbReference>
<keyword evidence="5" id="KW-0408">Iron</keyword>
<reference evidence="8 9" key="1">
    <citation type="submission" date="2020-08" db="EMBL/GenBank/DDBJ databases">
        <authorList>
            <person name="Liu C."/>
            <person name="Sun Q."/>
        </authorList>
    </citation>
    <scope>NUCLEOTIDE SEQUENCE [LARGE SCALE GENOMIC DNA]</scope>
    <source>
        <strain evidence="8 9">NSJ-57</strain>
    </source>
</reference>
<dbReference type="GO" id="GO:0051539">
    <property type="term" value="F:4 iron, 4 sulfur cluster binding"/>
    <property type="evidence" value="ECO:0007669"/>
    <property type="project" value="UniProtKB-KW"/>
</dbReference>
<dbReference type="Pfam" id="PF04055">
    <property type="entry name" value="Radical_SAM"/>
    <property type="match status" value="1"/>
</dbReference>
<gene>
    <name evidence="8" type="ORF">H9Q81_03285</name>
</gene>
<dbReference type="InterPro" id="IPR005911">
    <property type="entry name" value="YhcC-like"/>
</dbReference>
<proteinExistence type="predicted"/>
<keyword evidence="6" id="KW-0411">Iron-sulfur</keyword>
<dbReference type="InterPro" id="IPR023404">
    <property type="entry name" value="rSAM_horseshoe"/>
</dbReference>
<dbReference type="SFLD" id="SFLDS00029">
    <property type="entry name" value="Radical_SAM"/>
    <property type="match status" value="1"/>
</dbReference>
<dbReference type="Proteomes" id="UP000515913">
    <property type="component" value="Chromosome"/>
</dbReference>
<accession>A0A7G9GYJ0</accession>
<dbReference type="EMBL" id="CP060637">
    <property type="protein sequence ID" value="QNM15872.1"/>
    <property type="molecule type" value="Genomic_DNA"/>
</dbReference>
<dbReference type="InterPro" id="IPR058240">
    <property type="entry name" value="rSAM_sf"/>
</dbReference>
<dbReference type="PANTHER" id="PTHR11135:SF1">
    <property type="entry name" value="PROTEIN YHCC"/>
    <property type="match status" value="1"/>
</dbReference>
<dbReference type="GO" id="GO:0046872">
    <property type="term" value="F:metal ion binding"/>
    <property type="evidence" value="ECO:0007669"/>
    <property type="project" value="UniProtKB-KW"/>
</dbReference>
<feature type="domain" description="Radical SAM core" evidence="7">
    <location>
        <begin position="14"/>
        <end position="255"/>
    </location>
</feature>
<dbReference type="InterPro" id="IPR039661">
    <property type="entry name" value="ELP3"/>
</dbReference>
<dbReference type="SFLD" id="SFLDG01086">
    <property type="entry name" value="elongater_protein-like"/>
    <property type="match status" value="1"/>
</dbReference>
<evidence type="ECO:0000256" key="6">
    <source>
        <dbReference type="ARBA" id="ARBA00023014"/>
    </source>
</evidence>
<dbReference type="InterPro" id="IPR006638">
    <property type="entry name" value="Elp3/MiaA/NifB-like_rSAM"/>
</dbReference>
<keyword evidence="9" id="KW-1185">Reference proteome</keyword>
<name>A0A7G9GYJ0_9FUSO</name>
<protein>
    <submittedName>
        <fullName evidence="8">TIGR01212 family radical SAM protein</fullName>
    </submittedName>
</protein>
<evidence type="ECO:0000256" key="3">
    <source>
        <dbReference type="ARBA" id="ARBA00022691"/>
    </source>
</evidence>
<dbReference type="NCBIfam" id="TIGR01212">
    <property type="entry name" value="TIGR01212 family radical SAM protein"/>
    <property type="match status" value="1"/>
</dbReference>
<dbReference type="InterPro" id="IPR032432">
    <property type="entry name" value="Radical_SAM_C"/>
</dbReference>
<sequence>MNRYYSLNDFFKKEFGEKIYKVSLDGGFTCPNRDGTLSYEGCIFCSEKGSGDFAGNRFDSIYTQIEDQLKLIENKFPNGKVIAYFQNFTNTYGDVEYLRDIYYKALSHPRVCGIAIATRPDCINDDVLELLDEINKKYFLWVELGLQTINENVAKIINRGYLLSVYEETAKRLSNKNIKFVTHIIIGLPGEDEYDPLKTAIFAQSCGTWGIKIHLLHVLKNTKLEFLYNKNEIKLQKKMEYVKKVVKILRNLSYNIVIHRLTGDGSRENLIGPLWSLNKRDVLNNINKYMKENDFIQGDEFLESGGILDGSNY</sequence>
<evidence type="ECO:0000256" key="4">
    <source>
        <dbReference type="ARBA" id="ARBA00022723"/>
    </source>
</evidence>
<keyword evidence="3" id="KW-0949">S-adenosyl-L-methionine</keyword>
<organism evidence="8 9">
    <name type="scientific">Fusobacterium hominis</name>
    <dbReference type="NCBI Taxonomy" id="2764326"/>
    <lineage>
        <taxon>Bacteria</taxon>
        <taxon>Fusobacteriati</taxon>
        <taxon>Fusobacteriota</taxon>
        <taxon>Fusobacteriia</taxon>
        <taxon>Fusobacteriales</taxon>
        <taxon>Fusobacteriaceae</taxon>
        <taxon>Fusobacterium</taxon>
    </lineage>
</organism>
<evidence type="ECO:0000256" key="2">
    <source>
        <dbReference type="ARBA" id="ARBA00022485"/>
    </source>
</evidence>
<comment type="cofactor">
    <cofactor evidence="1">
        <name>[4Fe-4S] cluster</name>
        <dbReference type="ChEBI" id="CHEBI:49883"/>
    </cofactor>
</comment>
<dbReference type="Gene3D" id="3.80.30.20">
    <property type="entry name" value="tm_1862 like domain"/>
    <property type="match status" value="1"/>
</dbReference>
<dbReference type="GO" id="GO:0003824">
    <property type="term" value="F:catalytic activity"/>
    <property type="evidence" value="ECO:0007669"/>
    <property type="project" value="InterPro"/>
</dbReference>
<dbReference type="PANTHER" id="PTHR11135">
    <property type="entry name" value="HISTONE ACETYLTRANSFERASE-RELATED"/>
    <property type="match status" value="1"/>
</dbReference>
<dbReference type="SMART" id="SM00729">
    <property type="entry name" value="Elp3"/>
    <property type="match status" value="1"/>
</dbReference>
<dbReference type="SUPFAM" id="SSF102114">
    <property type="entry name" value="Radical SAM enzymes"/>
    <property type="match status" value="1"/>
</dbReference>
<dbReference type="InterPro" id="IPR007197">
    <property type="entry name" value="rSAM"/>
</dbReference>